<feature type="region of interest" description="Disordered" evidence="10">
    <location>
        <begin position="285"/>
        <end position="306"/>
    </location>
</feature>
<keyword evidence="7" id="KW-0833">Ubl conjugation pathway</keyword>
<feature type="domain" description="RING-type" evidence="11">
    <location>
        <begin position="374"/>
        <end position="428"/>
    </location>
</feature>
<evidence type="ECO:0000256" key="7">
    <source>
        <dbReference type="ARBA" id="ARBA00022786"/>
    </source>
</evidence>
<dbReference type="EC" id="2.3.2.31" evidence="2"/>
<dbReference type="CDD" id="cd20336">
    <property type="entry name" value="Rcat_RBR"/>
    <property type="match status" value="1"/>
</dbReference>
<gene>
    <name evidence="13" type="ORF">CFAM422_002718</name>
</gene>
<evidence type="ECO:0000256" key="4">
    <source>
        <dbReference type="ARBA" id="ARBA00022723"/>
    </source>
</evidence>
<dbReference type="AlphaFoldDB" id="A0A9P4XLI9"/>
<dbReference type="InterPro" id="IPR002867">
    <property type="entry name" value="IBR_dom"/>
</dbReference>
<keyword evidence="8" id="KW-0862">Zinc</keyword>
<feature type="compositionally biased region" description="Polar residues" evidence="10">
    <location>
        <begin position="287"/>
        <end position="306"/>
    </location>
</feature>
<dbReference type="SMART" id="SM00647">
    <property type="entry name" value="IBR"/>
    <property type="match status" value="2"/>
</dbReference>
<evidence type="ECO:0000313" key="14">
    <source>
        <dbReference type="Proteomes" id="UP000801864"/>
    </source>
</evidence>
<feature type="domain" description="RING-type" evidence="12">
    <location>
        <begin position="370"/>
        <end position="661"/>
    </location>
</feature>
<evidence type="ECO:0000259" key="12">
    <source>
        <dbReference type="PROSITE" id="PS51873"/>
    </source>
</evidence>
<comment type="catalytic activity">
    <reaction evidence="1">
        <text>[E2 ubiquitin-conjugating enzyme]-S-ubiquitinyl-L-cysteine + [acceptor protein]-L-lysine = [E2 ubiquitin-conjugating enzyme]-L-cysteine + [acceptor protein]-N(6)-ubiquitinyl-L-lysine.</text>
        <dbReference type="EC" id="2.3.2.31"/>
    </reaction>
</comment>
<evidence type="ECO:0000256" key="3">
    <source>
        <dbReference type="ARBA" id="ARBA00022679"/>
    </source>
</evidence>
<dbReference type="PROSITE" id="PS50089">
    <property type="entry name" value="ZF_RING_2"/>
    <property type="match status" value="1"/>
</dbReference>
<protein>
    <recommendedName>
        <fullName evidence="2">RBR-type E3 ubiquitin transferase</fullName>
        <ecNumber evidence="2">2.3.2.31</ecNumber>
    </recommendedName>
</protein>
<dbReference type="CDD" id="cd20335">
    <property type="entry name" value="BRcat_RBR"/>
    <property type="match status" value="1"/>
</dbReference>
<dbReference type="InterPro" id="IPR013083">
    <property type="entry name" value="Znf_RING/FYVE/PHD"/>
</dbReference>
<dbReference type="PANTHER" id="PTHR11685">
    <property type="entry name" value="RBR FAMILY RING FINGER AND IBR DOMAIN-CONTAINING"/>
    <property type="match status" value="1"/>
</dbReference>
<sequence>MLRSIKRKTEAALRRRKNNKSINQITPVDVDWPIQSDSYPPSTSTEDRTATNTTEPEEELTPADQALQFRFKQDDTSVLHRPALEEVPAEDPVDEVDVAEQPGLGSYTTKYVPFVETSAMRSNMFVHSANSHYGMVNPAIMGGFGDDDDDSIWLVDDEETEEEAEEVTATVKRGEDEEEDDVEKEKLEEEEEEEDEPVVALPPTNQPPPVSTVPEPASTASPDTGFRYRINLALFDDDEFATPPKETVTVFVDEDKNEDEDDILNPPSPSIDSTELLSAVNEFRRPGSSQDEIAASNGSSTPATSNPYVDLLEQQDSAMTVAYQRRLDLSGRRGDDEADDFSFGQRYQRDPGTATVLVTHQRVPSDHDSGDRDCSICTDTKEDILFPRFSPTASCLHPPTACLECLERSIRSDLTSKIWTDIRCPECREFLDYTDIQRYADEETFKRYETLALRAAMAEAENFFWCTSGCGSGQIHESGQDQPIVICLHCTHRSCFHHNVAWHQGLTCDEYDQLLADPDNFRSKLEIDNEAWAAAQEAQLEADRAMAQGLLEEERRVREMREMREREERERTRKAIELARQIAARRKAEEDMSRETVGRTTKPCPGCGWAIEKNDGCSHMTCVKCKHQFCYECGADHKQILEKDNTVHKEDCKFHPSQLGDSAESEVRDNDDDDGDDTEEGDWDEGDFEDEEDEDEEVIVIRGSIRRFK</sequence>
<evidence type="ECO:0000256" key="5">
    <source>
        <dbReference type="ARBA" id="ARBA00022737"/>
    </source>
</evidence>
<dbReference type="Gene3D" id="1.20.120.1750">
    <property type="match status" value="1"/>
</dbReference>
<dbReference type="PROSITE" id="PS51873">
    <property type="entry name" value="TRIAD"/>
    <property type="match status" value="1"/>
</dbReference>
<evidence type="ECO:0000259" key="11">
    <source>
        <dbReference type="PROSITE" id="PS50089"/>
    </source>
</evidence>
<dbReference type="Pfam" id="PF22191">
    <property type="entry name" value="IBR_1"/>
    <property type="match status" value="1"/>
</dbReference>
<dbReference type="Gene3D" id="3.30.40.10">
    <property type="entry name" value="Zinc/RING finger domain, C3HC4 (zinc finger)"/>
    <property type="match status" value="1"/>
</dbReference>
<accession>A0A9P4XLI9</accession>
<evidence type="ECO:0000256" key="9">
    <source>
        <dbReference type="PROSITE-ProRule" id="PRU00175"/>
    </source>
</evidence>
<keyword evidence="4" id="KW-0479">Metal-binding</keyword>
<dbReference type="GO" id="GO:0016567">
    <property type="term" value="P:protein ubiquitination"/>
    <property type="evidence" value="ECO:0007669"/>
    <property type="project" value="InterPro"/>
</dbReference>
<keyword evidence="14" id="KW-1185">Reference proteome</keyword>
<dbReference type="Proteomes" id="UP000801864">
    <property type="component" value="Unassembled WGS sequence"/>
</dbReference>
<dbReference type="GO" id="GO:0061630">
    <property type="term" value="F:ubiquitin protein ligase activity"/>
    <property type="evidence" value="ECO:0007669"/>
    <property type="project" value="UniProtKB-EC"/>
</dbReference>
<dbReference type="Pfam" id="PF01485">
    <property type="entry name" value="IBR"/>
    <property type="match status" value="1"/>
</dbReference>
<name>A0A9P4XLI9_9HYPO</name>
<keyword evidence="6 9" id="KW-0863">Zinc-finger</keyword>
<proteinExistence type="predicted"/>
<dbReference type="SUPFAM" id="SSF57850">
    <property type="entry name" value="RING/U-box"/>
    <property type="match status" value="3"/>
</dbReference>
<dbReference type="InterPro" id="IPR001841">
    <property type="entry name" value="Znf_RING"/>
</dbReference>
<feature type="region of interest" description="Disordered" evidence="10">
    <location>
        <begin position="654"/>
        <end position="709"/>
    </location>
</feature>
<dbReference type="GO" id="GO:0008270">
    <property type="term" value="F:zinc ion binding"/>
    <property type="evidence" value="ECO:0007669"/>
    <property type="project" value="UniProtKB-KW"/>
</dbReference>
<organism evidence="13 14">
    <name type="scientific">Trichoderma lentiforme</name>
    <dbReference type="NCBI Taxonomy" id="1567552"/>
    <lineage>
        <taxon>Eukaryota</taxon>
        <taxon>Fungi</taxon>
        <taxon>Dikarya</taxon>
        <taxon>Ascomycota</taxon>
        <taxon>Pezizomycotina</taxon>
        <taxon>Sordariomycetes</taxon>
        <taxon>Hypocreomycetidae</taxon>
        <taxon>Hypocreales</taxon>
        <taxon>Hypocreaceae</taxon>
        <taxon>Trichoderma</taxon>
    </lineage>
</organism>
<dbReference type="InterPro" id="IPR031127">
    <property type="entry name" value="E3_UB_ligase_RBR"/>
</dbReference>
<reference evidence="13 14" key="1">
    <citation type="submission" date="2018-06" db="EMBL/GenBank/DDBJ databases">
        <title>Genome analysis of cellulolytic fungus Trichoderma lentiforme CFAM-422.</title>
        <authorList>
            <person name="Steindorff A.S."/>
            <person name="Formighieri E.F."/>
            <person name="Midorikawa G.E.O."/>
            <person name="Tamietti M.S."/>
            <person name="Ramos E.Z."/>
            <person name="Silva A.S."/>
            <person name="Bon E.P.S."/>
            <person name="Mendes T.D."/>
            <person name="Damaso M.C.T."/>
            <person name="Favaro L.C.L."/>
        </authorList>
    </citation>
    <scope>NUCLEOTIDE SEQUENCE [LARGE SCALE GENOMIC DNA]</scope>
    <source>
        <strain evidence="13 14">CFAM-422</strain>
    </source>
</reference>
<evidence type="ECO:0000256" key="10">
    <source>
        <dbReference type="SAM" id="MobiDB-lite"/>
    </source>
</evidence>
<evidence type="ECO:0000256" key="6">
    <source>
        <dbReference type="ARBA" id="ARBA00022771"/>
    </source>
</evidence>
<evidence type="ECO:0000256" key="2">
    <source>
        <dbReference type="ARBA" id="ARBA00012251"/>
    </source>
</evidence>
<feature type="region of interest" description="Disordered" evidence="10">
    <location>
        <begin position="158"/>
        <end position="223"/>
    </location>
</feature>
<feature type="compositionally biased region" description="Polar residues" evidence="10">
    <location>
        <begin position="35"/>
        <end position="44"/>
    </location>
</feature>
<keyword evidence="5" id="KW-0677">Repeat</keyword>
<evidence type="ECO:0000256" key="1">
    <source>
        <dbReference type="ARBA" id="ARBA00001798"/>
    </source>
</evidence>
<feature type="compositionally biased region" description="Acidic residues" evidence="10">
    <location>
        <begin position="669"/>
        <end position="698"/>
    </location>
</feature>
<comment type="caution">
    <text evidence="13">The sequence shown here is derived from an EMBL/GenBank/DDBJ whole genome shotgun (WGS) entry which is preliminary data.</text>
</comment>
<feature type="region of interest" description="Disordered" evidence="10">
    <location>
        <begin position="1"/>
        <end position="63"/>
    </location>
</feature>
<dbReference type="EMBL" id="QLNT01000004">
    <property type="protein sequence ID" value="KAF3074589.1"/>
    <property type="molecule type" value="Genomic_DNA"/>
</dbReference>
<dbReference type="InterPro" id="IPR044066">
    <property type="entry name" value="TRIAD_supradom"/>
</dbReference>
<keyword evidence="3" id="KW-0808">Transferase</keyword>
<feature type="compositionally biased region" description="Acidic residues" evidence="10">
    <location>
        <begin position="176"/>
        <end position="197"/>
    </location>
</feature>
<evidence type="ECO:0000256" key="8">
    <source>
        <dbReference type="ARBA" id="ARBA00022833"/>
    </source>
</evidence>
<evidence type="ECO:0000313" key="13">
    <source>
        <dbReference type="EMBL" id="KAF3074589.1"/>
    </source>
</evidence>